<dbReference type="GO" id="GO:0008270">
    <property type="term" value="F:zinc ion binding"/>
    <property type="evidence" value="ECO:0007669"/>
    <property type="project" value="InterPro"/>
</dbReference>
<feature type="compositionally biased region" description="Basic and acidic residues" evidence="5">
    <location>
        <begin position="97"/>
        <end position="107"/>
    </location>
</feature>
<evidence type="ECO:0000259" key="6">
    <source>
        <dbReference type="PROSITE" id="PS50048"/>
    </source>
</evidence>
<dbReference type="CDD" id="cd00067">
    <property type="entry name" value="GAL4"/>
    <property type="match status" value="1"/>
</dbReference>
<dbReference type="OrthoDB" id="5401558at2759"/>
<evidence type="ECO:0000313" key="8">
    <source>
        <dbReference type="Proteomes" id="UP000824998"/>
    </source>
</evidence>
<feature type="compositionally biased region" description="Basic and acidic residues" evidence="5">
    <location>
        <begin position="496"/>
        <end position="509"/>
    </location>
</feature>
<dbReference type="GO" id="GO:0003677">
    <property type="term" value="F:DNA binding"/>
    <property type="evidence" value="ECO:0007669"/>
    <property type="project" value="UniProtKB-KW"/>
</dbReference>
<reference evidence="7" key="1">
    <citation type="journal article" date="2021" name="IMA Fungus">
        <title>Genomic characterization of three marine fungi, including Emericellopsis atlantica sp. nov. with signatures of a generalist lifestyle and marine biomass degradation.</title>
        <authorList>
            <person name="Hagestad O.C."/>
            <person name="Hou L."/>
            <person name="Andersen J.H."/>
            <person name="Hansen E.H."/>
            <person name="Altermark B."/>
            <person name="Li C."/>
            <person name="Kuhnert E."/>
            <person name="Cox R.J."/>
            <person name="Crous P.W."/>
            <person name="Spatafora J.W."/>
            <person name="Lail K."/>
            <person name="Amirebrahimi M."/>
            <person name="Lipzen A."/>
            <person name="Pangilinan J."/>
            <person name="Andreopoulos W."/>
            <person name="Hayes R.D."/>
            <person name="Ng V."/>
            <person name="Grigoriev I.V."/>
            <person name="Jackson S.A."/>
            <person name="Sutton T.D.S."/>
            <person name="Dobson A.D.W."/>
            <person name="Rama T."/>
        </authorList>
    </citation>
    <scope>NUCLEOTIDE SEQUENCE</scope>
    <source>
        <strain evidence="7">TRa018bII</strain>
    </source>
</reference>
<dbReference type="SMART" id="SM00066">
    <property type="entry name" value="GAL4"/>
    <property type="match status" value="1"/>
</dbReference>
<keyword evidence="3" id="KW-0238">DNA-binding</keyword>
<dbReference type="EMBL" id="MU251358">
    <property type="protein sequence ID" value="KAG9239499.1"/>
    <property type="molecule type" value="Genomic_DNA"/>
</dbReference>
<comment type="subcellular location">
    <subcellularLocation>
        <location evidence="1">Nucleus</location>
    </subcellularLocation>
</comment>
<evidence type="ECO:0000256" key="1">
    <source>
        <dbReference type="ARBA" id="ARBA00004123"/>
    </source>
</evidence>
<protein>
    <recommendedName>
        <fullName evidence="6">Zn(2)-C6 fungal-type domain-containing protein</fullName>
    </recommendedName>
</protein>
<dbReference type="InterPro" id="IPR036864">
    <property type="entry name" value="Zn2-C6_fun-type_DNA-bd_sf"/>
</dbReference>
<keyword evidence="4" id="KW-0539">Nucleus</keyword>
<dbReference type="AlphaFoldDB" id="A0A9P7YTE6"/>
<evidence type="ECO:0000256" key="2">
    <source>
        <dbReference type="ARBA" id="ARBA00022723"/>
    </source>
</evidence>
<feature type="domain" description="Zn(2)-C6 fungal-type" evidence="6">
    <location>
        <begin position="199"/>
        <end position="233"/>
    </location>
</feature>
<organism evidence="7 8">
    <name type="scientific">Amylocarpus encephaloides</name>
    <dbReference type="NCBI Taxonomy" id="45428"/>
    <lineage>
        <taxon>Eukaryota</taxon>
        <taxon>Fungi</taxon>
        <taxon>Dikarya</taxon>
        <taxon>Ascomycota</taxon>
        <taxon>Pezizomycotina</taxon>
        <taxon>Leotiomycetes</taxon>
        <taxon>Helotiales</taxon>
        <taxon>Helotiales incertae sedis</taxon>
        <taxon>Amylocarpus</taxon>
    </lineage>
</organism>
<sequence length="516" mass="56734">MTYQDPSGRVGYPPSRDAAYPQDPHDPRGPQHPLDPGGPQHLHDPRGPQHPHDPRGPPQPQDPRDPPHPRGPPHPQDPRDPPPPESQYPPPPGEEDDRPRDYYDYHHLASSNGNNVNLPPISPYDNQYGQPQPTGYGPLPTQHHQPQAAHVPSTTGDILLGCRDVRGYQQHQPPQDYGRGGPPHMAFSQSAPRQRTAIACRYCRRRKIRCSGFEHSPEGRCTNCVRFQQECIFTPVSSQAQAFVPAHTVFPGMRNVVLGPNGRAVYPPETQIYGAHGQPLGSVRTTLAQVPPTVQYEYPVQSPSVSYSNGGGPGPAHRLQDSPYGSHNRGPPPPRPQETAYGSYDQGQPSRDVPYGPHERAAPSRDMTYVSHERGQPSNGYELSYSPRDRVSPSSSNSSRKRPREEPHTAILPPPMPTHSPYARTDVMGRRQATEDELRLPPVTPTGAYTNSPDSSGESQSNLYAPGGLPSMSLTPPPRNSSGEGRSDPMSLGNIMERRAPESEIDRSMLGRLGRK</sequence>
<name>A0A9P7YTE6_9HELO</name>
<dbReference type="PANTHER" id="PTHR46910">
    <property type="entry name" value="TRANSCRIPTION FACTOR PDR1"/>
    <property type="match status" value="1"/>
</dbReference>
<dbReference type="GO" id="GO:0005634">
    <property type="term" value="C:nucleus"/>
    <property type="evidence" value="ECO:0007669"/>
    <property type="project" value="UniProtKB-SubCell"/>
</dbReference>
<evidence type="ECO:0000256" key="4">
    <source>
        <dbReference type="ARBA" id="ARBA00023242"/>
    </source>
</evidence>
<evidence type="ECO:0000313" key="7">
    <source>
        <dbReference type="EMBL" id="KAG9239499.1"/>
    </source>
</evidence>
<proteinExistence type="predicted"/>
<feature type="region of interest" description="Disordered" evidence="5">
    <location>
        <begin position="1"/>
        <end position="149"/>
    </location>
</feature>
<dbReference type="Gene3D" id="4.10.240.10">
    <property type="entry name" value="Zn(2)-C6 fungal-type DNA-binding domain"/>
    <property type="match status" value="1"/>
</dbReference>
<keyword evidence="2" id="KW-0479">Metal-binding</keyword>
<feature type="compositionally biased region" description="Basic and acidic residues" evidence="5">
    <location>
        <begin position="41"/>
        <end position="55"/>
    </location>
</feature>
<feature type="compositionally biased region" description="Polar residues" evidence="5">
    <location>
        <begin position="124"/>
        <end position="133"/>
    </location>
</feature>
<keyword evidence="8" id="KW-1185">Reference proteome</keyword>
<feature type="region of interest" description="Disordered" evidence="5">
    <location>
        <begin position="301"/>
        <end position="516"/>
    </location>
</feature>
<gene>
    <name evidence="7" type="ORF">BJ875DRAFT_147884</name>
</gene>
<dbReference type="GO" id="GO:0000981">
    <property type="term" value="F:DNA-binding transcription factor activity, RNA polymerase II-specific"/>
    <property type="evidence" value="ECO:0007669"/>
    <property type="project" value="InterPro"/>
</dbReference>
<dbReference type="PROSITE" id="PS00463">
    <property type="entry name" value="ZN2_CY6_FUNGAL_1"/>
    <property type="match status" value="1"/>
</dbReference>
<dbReference type="SUPFAM" id="SSF57701">
    <property type="entry name" value="Zn2/Cys6 DNA-binding domain"/>
    <property type="match status" value="1"/>
</dbReference>
<feature type="compositionally biased region" description="Pro residues" evidence="5">
    <location>
        <begin position="83"/>
        <end position="92"/>
    </location>
</feature>
<dbReference type="PROSITE" id="PS50048">
    <property type="entry name" value="ZN2_CY6_FUNGAL_2"/>
    <property type="match status" value="1"/>
</dbReference>
<evidence type="ECO:0000256" key="5">
    <source>
        <dbReference type="SAM" id="MobiDB-lite"/>
    </source>
</evidence>
<dbReference type="PANTHER" id="PTHR46910:SF3">
    <property type="entry name" value="HALOTOLERANCE PROTEIN 9-RELATED"/>
    <property type="match status" value="1"/>
</dbReference>
<feature type="compositionally biased region" description="Basic and acidic residues" evidence="5">
    <location>
        <begin position="427"/>
        <end position="439"/>
    </location>
</feature>
<dbReference type="InterPro" id="IPR001138">
    <property type="entry name" value="Zn2Cys6_DnaBD"/>
</dbReference>
<accession>A0A9P7YTE6</accession>
<dbReference type="InterPro" id="IPR050987">
    <property type="entry name" value="AtrR-like"/>
</dbReference>
<dbReference type="Proteomes" id="UP000824998">
    <property type="component" value="Unassembled WGS sequence"/>
</dbReference>
<comment type="caution">
    <text evidence="7">The sequence shown here is derived from an EMBL/GenBank/DDBJ whole genome shotgun (WGS) entry which is preliminary data.</text>
</comment>
<dbReference type="Pfam" id="PF00172">
    <property type="entry name" value="Zn_clus"/>
    <property type="match status" value="1"/>
</dbReference>
<feature type="compositionally biased region" description="Polar residues" evidence="5">
    <location>
        <begin position="447"/>
        <end position="463"/>
    </location>
</feature>
<evidence type="ECO:0000256" key="3">
    <source>
        <dbReference type="ARBA" id="ARBA00023125"/>
    </source>
</evidence>
<feature type="region of interest" description="Disordered" evidence="5">
    <location>
        <begin position="168"/>
        <end position="191"/>
    </location>
</feature>